<feature type="transmembrane region" description="Helical" evidence="6">
    <location>
        <begin position="93"/>
        <end position="120"/>
    </location>
</feature>
<dbReference type="AlphaFoldDB" id="A0A9W5RET5"/>
<feature type="domain" description="ABC transmembrane type-1" evidence="7">
    <location>
        <begin position="27"/>
        <end position="206"/>
    </location>
</feature>
<evidence type="ECO:0000256" key="5">
    <source>
        <dbReference type="ARBA" id="ARBA00023136"/>
    </source>
</evidence>
<evidence type="ECO:0000256" key="1">
    <source>
        <dbReference type="ARBA" id="ARBA00004141"/>
    </source>
</evidence>
<dbReference type="Proteomes" id="UP000014387">
    <property type="component" value="Unassembled WGS sequence"/>
</dbReference>
<keyword evidence="5 6" id="KW-0472">Membrane</keyword>
<keyword evidence="4 6" id="KW-1133">Transmembrane helix</keyword>
<reference evidence="8 9" key="1">
    <citation type="submission" date="2013-05" db="EMBL/GenBank/DDBJ databases">
        <title>The Genome Sequence of Actinomyces europaeus ACS-120-V-COL10B.</title>
        <authorList>
            <consortium name="The Broad Institute Genomics Platform"/>
            <person name="Earl A."/>
            <person name="Ward D."/>
            <person name="Feldgarden M."/>
            <person name="Gevers D."/>
            <person name="Saerens B."/>
            <person name="Vaneechoutte M."/>
            <person name="Walker B."/>
            <person name="Young S."/>
            <person name="Zeng Q."/>
            <person name="Gargeya S."/>
            <person name="Fitzgerald M."/>
            <person name="Haas B."/>
            <person name="Abouelleil A."/>
            <person name="Allen A.W."/>
            <person name="Alvarado L."/>
            <person name="Arachchi H.M."/>
            <person name="Berlin A.M."/>
            <person name="Chapman S.B."/>
            <person name="Gainer-Dewar J."/>
            <person name="Goldberg J."/>
            <person name="Griggs A."/>
            <person name="Gujja S."/>
            <person name="Hansen M."/>
            <person name="Howarth C."/>
            <person name="Imamovic A."/>
            <person name="Ireland A."/>
            <person name="Larimer J."/>
            <person name="McCowan C."/>
            <person name="Murphy C."/>
            <person name="Pearson M."/>
            <person name="Poon T.W."/>
            <person name="Priest M."/>
            <person name="Roberts A."/>
            <person name="Saif S."/>
            <person name="Shea T."/>
            <person name="Sisk P."/>
            <person name="Sykes S."/>
            <person name="Wortman J."/>
            <person name="Nusbaum C."/>
            <person name="Birren B."/>
        </authorList>
    </citation>
    <scope>NUCLEOTIDE SEQUENCE [LARGE SCALE GENOMIC DNA]</scope>
    <source>
        <strain evidence="8 9">ACS-120-V-Col10b</strain>
    </source>
</reference>
<evidence type="ECO:0000259" key="7">
    <source>
        <dbReference type="PROSITE" id="PS50928"/>
    </source>
</evidence>
<dbReference type="RefSeq" id="WP_016444264.1">
    <property type="nucleotide sequence ID" value="NZ_KE150266.1"/>
</dbReference>
<dbReference type="InterPro" id="IPR051204">
    <property type="entry name" value="ABC_transp_perm/SBD"/>
</dbReference>
<evidence type="ECO:0000256" key="2">
    <source>
        <dbReference type="ARBA" id="ARBA00022448"/>
    </source>
</evidence>
<comment type="similarity">
    <text evidence="6">Belongs to the binding-protein-dependent transport system permease family.</text>
</comment>
<dbReference type="InterPro" id="IPR035906">
    <property type="entry name" value="MetI-like_sf"/>
</dbReference>
<evidence type="ECO:0000256" key="4">
    <source>
        <dbReference type="ARBA" id="ARBA00022989"/>
    </source>
</evidence>
<keyword evidence="3 6" id="KW-0812">Transmembrane</keyword>
<dbReference type="PROSITE" id="PS50928">
    <property type="entry name" value="ABC_TM1"/>
    <property type="match status" value="1"/>
</dbReference>
<dbReference type="Pfam" id="PF00528">
    <property type="entry name" value="BPD_transp_1"/>
    <property type="match status" value="1"/>
</dbReference>
<feature type="transmembrane region" description="Helical" evidence="6">
    <location>
        <begin position="141"/>
        <end position="168"/>
    </location>
</feature>
<dbReference type="OrthoDB" id="5244012at2"/>
<proteinExistence type="inferred from homology"/>
<sequence>MKLLGDAFAWVADPGNWSGASGIWVRLGQHLGIALLVLLIAGVLALPVGVAVGHTRRGQGVVAAIAGAARAVPTLGLLTLLGLVLGIGLKAPVIVLVVLAIPPLLAGAYSGVANVDVTAVKAARALGMSEWQIVRGVELPLAGPVIMGGVGSAAVQVVATATLAAYIADAGLGRFIFSGLSARRYDEMLGGAILVIASALFVDLAFNLAVKVSNRHARGSAALA</sequence>
<protein>
    <recommendedName>
        <fullName evidence="7">ABC transmembrane type-1 domain-containing protein</fullName>
    </recommendedName>
</protein>
<accession>A0A9W5RET5</accession>
<dbReference type="CDD" id="cd06261">
    <property type="entry name" value="TM_PBP2"/>
    <property type="match status" value="1"/>
</dbReference>
<keyword evidence="9" id="KW-1185">Reference proteome</keyword>
<feature type="transmembrane region" description="Helical" evidence="6">
    <location>
        <begin position="31"/>
        <end position="53"/>
    </location>
</feature>
<dbReference type="InterPro" id="IPR000515">
    <property type="entry name" value="MetI-like"/>
</dbReference>
<evidence type="ECO:0000313" key="9">
    <source>
        <dbReference type="Proteomes" id="UP000014387"/>
    </source>
</evidence>
<dbReference type="Gene3D" id="1.10.3720.10">
    <property type="entry name" value="MetI-like"/>
    <property type="match status" value="1"/>
</dbReference>
<comment type="subcellular location">
    <subcellularLocation>
        <location evidence="6">Cell membrane</location>
        <topology evidence="6">Multi-pass membrane protein</topology>
    </subcellularLocation>
    <subcellularLocation>
        <location evidence="1">Membrane</location>
        <topology evidence="1">Multi-pass membrane protein</topology>
    </subcellularLocation>
</comment>
<organism evidence="8 9">
    <name type="scientific">Gleimia europaea ACS-120-V-Col10b</name>
    <dbReference type="NCBI Taxonomy" id="883069"/>
    <lineage>
        <taxon>Bacteria</taxon>
        <taxon>Bacillati</taxon>
        <taxon>Actinomycetota</taxon>
        <taxon>Actinomycetes</taxon>
        <taxon>Actinomycetales</taxon>
        <taxon>Actinomycetaceae</taxon>
        <taxon>Gleimia</taxon>
    </lineage>
</organism>
<keyword evidence="2 6" id="KW-0813">Transport</keyword>
<dbReference type="SUPFAM" id="SSF161098">
    <property type="entry name" value="MetI-like"/>
    <property type="match status" value="1"/>
</dbReference>
<dbReference type="PANTHER" id="PTHR30177:SF33">
    <property type="entry name" value="POSSIBLE OSMOPROTECTANT (GLYCINE BETAINE_CARNITINE_CHOLINE_L-PROLINE) TRANSPORT INTEGRAL MEMBRANE PROTEIN ABC TRANSPORTER PROZ"/>
    <property type="match status" value="1"/>
</dbReference>
<dbReference type="PANTHER" id="PTHR30177">
    <property type="entry name" value="GLYCINE BETAINE/L-PROLINE TRANSPORT SYSTEM PERMEASE PROTEIN PROW"/>
    <property type="match status" value="1"/>
</dbReference>
<comment type="caution">
    <text evidence="8">The sequence shown here is derived from an EMBL/GenBank/DDBJ whole genome shotgun (WGS) entry which is preliminary data.</text>
</comment>
<dbReference type="GO" id="GO:0031460">
    <property type="term" value="P:glycine betaine transport"/>
    <property type="evidence" value="ECO:0007669"/>
    <property type="project" value="TreeGrafter"/>
</dbReference>
<gene>
    <name evidence="8" type="ORF">HMPREF9238_00913</name>
</gene>
<evidence type="ECO:0000256" key="3">
    <source>
        <dbReference type="ARBA" id="ARBA00022692"/>
    </source>
</evidence>
<dbReference type="GO" id="GO:0005886">
    <property type="term" value="C:plasma membrane"/>
    <property type="evidence" value="ECO:0007669"/>
    <property type="project" value="UniProtKB-SubCell"/>
</dbReference>
<dbReference type="GO" id="GO:0055085">
    <property type="term" value="P:transmembrane transport"/>
    <property type="evidence" value="ECO:0007669"/>
    <property type="project" value="InterPro"/>
</dbReference>
<evidence type="ECO:0000313" key="8">
    <source>
        <dbReference type="EMBL" id="EPD31153.1"/>
    </source>
</evidence>
<feature type="transmembrane region" description="Helical" evidence="6">
    <location>
        <begin position="60"/>
        <end position="87"/>
    </location>
</feature>
<evidence type="ECO:0000256" key="6">
    <source>
        <dbReference type="RuleBase" id="RU363032"/>
    </source>
</evidence>
<dbReference type="EMBL" id="AGWN01000001">
    <property type="protein sequence ID" value="EPD31153.1"/>
    <property type="molecule type" value="Genomic_DNA"/>
</dbReference>
<feature type="transmembrane region" description="Helical" evidence="6">
    <location>
        <begin position="188"/>
        <end position="210"/>
    </location>
</feature>
<name>A0A9W5RET5_9ACTO</name>